<feature type="domain" description="ABC transmembrane type-1" evidence="8">
    <location>
        <begin position="99"/>
        <end position="288"/>
    </location>
</feature>
<dbReference type="Pfam" id="PF00528">
    <property type="entry name" value="BPD_transp_1"/>
    <property type="match status" value="1"/>
</dbReference>
<dbReference type="CDD" id="cd06261">
    <property type="entry name" value="TM_PBP2"/>
    <property type="match status" value="1"/>
</dbReference>
<protein>
    <submittedName>
        <fullName evidence="9">ABC transporter permease</fullName>
    </submittedName>
</protein>
<dbReference type="RefSeq" id="WP_342022553.1">
    <property type="nucleotide sequence ID" value="NZ_CP151657.1"/>
</dbReference>
<organism evidence="9 10">
    <name type="scientific">Arthrobacter citreus</name>
    <dbReference type="NCBI Taxonomy" id="1670"/>
    <lineage>
        <taxon>Bacteria</taxon>
        <taxon>Bacillati</taxon>
        <taxon>Actinomycetota</taxon>
        <taxon>Actinomycetes</taxon>
        <taxon>Micrococcales</taxon>
        <taxon>Micrococcaceae</taxon>
        <taxon>Arthrobacter</taxon>
    </lineage>
</organism>
<comment type="similarity">
    <text evidence="7">Belongs to the binding-protein-dependent transport system permease family.</text>
</comment>
<feature type="transmembrane region" description="Helical" evidence="7">
    <location>
        <begin position="138"/>
        <end position="157"/>
    </location>
</feature>
<dbReference type="Proteomes" id="UP001448858">
    <property type="component" value="Chromosome"/>
</dbReference>
<evidence type="ECO:0000256" key="1">
    <source>
        <dbReference type="ARBA" id="ARBA00004651"/>
    </source>
</evidence>
<comment type="subcellular location">
    <subcellularLocation>
        <location evidence="1 7">Cell membrane</location>
        <topology evidence="1 7">Multi-pass membrane protein</topology>
    </subcellularLocation>
</comment>
<dbReference type="Gene3D" id="1.10.3720.10">
    <property type="entry name" value="MetI-like"/>
    <property type="match status" value="1"/>
</dbReference>
<evidence type="ECO:0000259" key="8">
    <source>
        <dbReference type="PROSITE" id="PS50928"/>
    </source>
</evidence>
<feature type="transmembrane region" description="Helical" evidence="7">
    <location>
        <begin position="38"/>
        <end position="59"/>
    </location>
</feature>
<evidence type="ECO:0000256" key="2">
    <source>
        <dbReference type="ARBA" id="ARBA00022448"/>
    </source>
</evidence>
<evidence type="ECO:0000256" key="4">
    <source>
        <dbReference type="ARBA" id="ARBA00022692"/>
    </source>
</evidence>
<dbReference type="PANTHER" id="PTHR43386">
    <property type="entry name" value="OLIGOPEPTIDE TRANSPORT SYSTEM PERMEASE PROTEIN APPC"/>
    <property type="match status" value="1"/>
</dbReference>
<dbReference type="PANTHER" id="PTHR43386:SF1">
    <property type="entry name" value="D,D-DIPEPTIDE TRANSPORT SYSTEM PERMEASE PROTEIN DDPC-RELATED"/>
    <property type="match status" value="1"/>
</dbReference>
<accession>A0ABZ2ZTY8</accession>
<dbReference type="InterPro" id="IPR050366">
    <property type="entry name" value="BP-dependent_transpt_permease"/>
</dbReference>
<dbReference type="SUPFAM" id="SSF161098">
    <property type="entry name" value="MetI-like"/>
    <property type="match status" value="1"/>
</dbReference>
<keyword evidence="3" id="KW-1003">Cell membrane</keyword>
<evidence type="ECO:0000256" key="3">
    <source>
        <dbReference type="ARBA" id="ARBA00022475"/>
    </source>
</evidence>
<gene>
    <name evidence="9" type="ORF">AAE021_11950</name>
</gene>
<evidence type="ECO:0000256" key="5">
    <source>
        <dbReference type="ARBA" id="ARBA00022989"/>
    </source>
</evidence>
<name>A0ABZ2ZTY8_9MICC</name>
<dbReference type="EMBL" id="CP151657">
    <property type="protein sequence ID" value="WZP14896.1"/>
    <property type="molecule type" value="Genomic_DNA"/>
</dbReference>
<keyword evidence="4 7" id="KW-0812">Transmembrane</keyword>
<feature type="transmembrane region" description="Helical" evidence="7">
    <location>
        <begin position="265"/>
        <end position="287"/>
    </location>
</feature>
<dbReference type="InterPro" id="IPR000515">
    <property type="entry name" value="MetI-like"/>
</dbReference>
<keyword evidence="2 7" id="KW-0813">Transport</keyword>
<feature type="transmembrane region" description="Helical" evidence="7">
    <location>
        <begin position="163"/>
        <end position="181"/>
    </location>
</feature>
<reference evidence="9 10" key="1">
    <citation type="submission" date="2024-04" db="EMBL/GenBank/DDBJ databases">
        <title>Arthrobacter sp. from Plains bison fecal sample.</title>
        <authorList>
            <person name="Ruzzini A."/>
        </authorList>
    </citation>
    <scope>NUCLEOTIDE SEQUENCE [LARGE SCALE GENOMIC DNA]</scope>
    <source>
        <strain evidence="9 10">EINP1</strain>
    </source>
</reference>
<feature type="transmembrane region" description="Helical" evidence="7">
    <location>
        <begin position="220"/>
        <end position="245"/>
    </location>
</feature>
<feature type="transmembrane region" description="Helical" evidence="7">
    <location>
        <begin position="103"/>
        <end position="126"/>
    </location>
</feature>
<evidence type="ECO:0000313" key="9">
    <source>
        <dbReference type="EMBL" id="WZP14896.1"/>
    </source>
</evidence>
<evidence type="ECO:0000313" key="10">
    <source>
        <dbReference type="Proteomes" id="UP001448858"/>
    </source>
</evidence>
<evidence type="ECO:0000256" key="6">
    <source>
        <dbReference type="ARBA" id="ARBA00023136"/>
    </source>
</evidence>
<sequence length="297" mass="30749">MTSLLPPAPIAGAALASGPADLPAAPARRRRPPGVRPALALTLLPVLLIAAWALFPGLFTGQDPISGIPQEKFQAPTAEHWFGTDHLGRDVFARVVHGTSQTFLTAGLAVLIGLVAGTLIGVLAATGGRAADAVTMRLVDVLLAVPGFLIALIIVTASAPGPVSLGLGVGIAAIASFARVVRAEVLRVRNLEFVEAAFLTGGTYWTVLRRHLLPNAAGPVLSLVAVDLGAAILVVSSLGFLGFGAPPPEPEWGLLIAEGRQYLGTAWWMTTLPGLVIVTTVVLLAAVGRQLLKSFRF</sequence>
<proteinExistence type="inferred from homology"/>
<keyword evidence="10" id="KW-1185">Reference proteome</keyword>
<dbReference type="InterPro" id="IPR035906">
    <property type="entry name" value="MetI-like_sf"/>
</dbReference>
<keyword evidence="5 7" id="KW-1133">Transmembrane helix</keyword>
<dbReference type="PROSITE" id="PS50928">
    <property type="entry name" value="ABC_TM1"/>
    <property type="match status" value="1"/>
</dbReference>
<evidence type="ECO:0000256" key="7">
    <source>
        <dbReference type="RuleBase" id="RU363032"/>
    </source>
</evidence>
<keyword evidence="6 7" id="KW-0472">Membrane</keyword>